<dbReference type="AlphaFoldDB" id="A0A3M7PWV7"/>
<evidence type="ECO:0000313" key="1">
    <source>
        <dbReference type="EMBL" id="RNA03636.1"/>
    </source>
</evidence>
<evidence type="ECO:0000313" key="2">
    <source>
        <dbReference type="Proteomes" id="UP000276133"/>
    </source>
</evidence>
<name>A0A3M7PWV7_BRAPC</name>
<proteinExistence type="predicted"/>
<sequence>MFILQKKMMRDIHEEILIRIFSINTVQVILKNLATNIQISGLNQPGMLSFSISIKFKLFEIQISDDNCFIIMDFQPFWLTLDTETADDDEND</sequence>
<comment type="caution">
    <text evidence="1">The sequence shown here is derived from an EMBL/GenBank/DDBJ whole genome shotgun (WGS) entry which is preliminary data.</text>
</comment>
<gene>
    <name evidence="1" type="ORF">BpHYR1_027929</name>
</gene>
<protein>
    <submittedName>
        <fullName evidence="1">Uncharacterized protein</fullName>
    </submittedName>
</protein>
<dbReference type="Proteomes" id="UP000276133">
    <property type="component" value="Unassembled WGS sequence"/>
</dbReference>
<keyword evidence="2" id="KW-1185">Reference proteome</keyword>
<organism evidence="1 2">
    <name type="scientific">Brachionus plicatilis</name>
    <name type="common">Marine rotifer</name>
    <name type="synonym">Brachionus muelleri</name>
    <dbReference type="NCBI Taxonomy" id="10195"/>
    <lineage>
        <taxon>Eukaryota</taxon>
        <taxon>Metazoa</taxon>
        <taxon>Spiralia</taxon>
        <taxon>Gnathifera</taxon>
        <taxon>Rotifera</taxon>
        <taxon>Eurotatoria</taxon>
        <taxon>Monogononta</taxon>
        <taxon>Pseudotrocha</taxon>
        <taxon>Ploima</taxon>
        <taxon>Brachionidae</taxon>
        <taxon>Brachionus</taxon>
    </lineage>
</organism>
<dbReference type="EMBL" id="REGN01008411">
    <property type="protein sequence ID" value="RNA03636.1"/>
    <property type="molecule type" value="Genomic_DNA"/>
</dbReference>
<reference evidence="1 2" key="1">
    <citation type="journal article" date="2018" name="Sci. Rep.">
        <title>Genomic signatures of local adaptation to the degree of environmental predictability in rotifers.</title>
        <authorList>
            <person name="Franch-Gras L."/>
            <person name="Hahn C."/>
            <person name="Garcia-Roger E.M."/>
            <person name="Carmona M.J."/>
            <person name="Serra M."/>
            <person name="Gomez A."/>
        </authorList>
    </citation>
    <scope>NUCLEOTIDE SEQUENCE [LARGE SCALE GENOMIC DNA]</scope>
    <source>
        <strain evidence="1">HYR1</strain>
    </source>
</reference>
<accession>A0A3M7PWV7</accession>